<evidence type="ECO:0000313" key="9">
    <source>
        <dbReference type="Proteomes" id="UP001628179"/>
    </source>
</evidence>
<feature type="domain" description="Rhodopsin" evidence="7">
    <location>
        <begin position="35"/>
        <end position="273"/>
    </location>
</feature>
<dbReference type="Pfam" id="PF20684">
    <property type="entry name" value="Fung_rhodopsin"/>
    <property type="match status" value="1"/>
</dbReference>
<evidence type="ECO:0000256" key="6">
    <source>
        <dbReference type="SAM" id="Phobius"/>
    </source>
</evidence>
<feature type="transmembrane region" description="Helical" evidence="6">
    <location>
        <begin position="51"/>
        <end position="70"/>
    </location>
</feature>
<evidence type="ECO:0000256" key="2">
    <source>
        <dbReference type="ARBA" id="ARBA00022692"/>
    </source>
</evidence>
<evidence type="ECO:0000256" key="3">
    <source>
        <dbReference type="ARBA" id="ARBA00022989"/>
    </source>
</evidence>
<dbReference type="Proteomes" id="UP001628179">
    <property type="component" value="Unassembled WGS sequence"/>
</dbReference>
<feature type="transmembrane region" description="Helical" evidence="6">
    <location>
        <begin position="135"/>
        <end position="162"/>
    </location>
</feature>
<dbReference type="EMBL" id="BAAFSV010000001">
    <property type="protein sequence ID" value="GAB1312081.1"/>
    <property type="molecule type" value="Genomic_DNA"/>
</dbReference>
<protein>
    <recommendedName>
        <fullName evidence="7">Rhodopsin domain-containing protein</fullName>
    </recommendedName>
</protein>
<evidence type="ECO:0000313" key="8">
    <source>
        <dbReference type="EMBL" id="GAB1312081.1"/>
    </source>
</evidence>
<dbReference type="PANTHER" id="PTHR33048">
    <property type="entry name" value="PTH11-LIKE INTEGRAL MEMBRANE PROTEIN (AFU_ORTHOLOGUE AFUA_5G11245)"/>
    <property type="match status" value="1"/>
</dbReference>
<feature type="transmembrane region" description="Helical" evidence="6">
    <location>
        <begin position="95"/>
        <end position="115"/>
    </location>
</feature>
<feature type="transmembrane region" description="Helical" evidence="6">
    <location>
        <begin position="16"/>
        <end position="39"/>
    </location>
</feature>
<name>A0ABQ0G2U3_9PEZI</name>
<dbReference type="GeneID" id="98173036"/>
<comment type="caution">
    <text evidence="8">The sequence shown here is derived from an EMBL/GenBank/DDBJ whole genome shotgun (WGS) entry which is preliminary data.</text>
</comment>
<accession>A0ABQ0G2U3</accession>
<gene>
    <name evidence="8" type="ORF">MFIFM68171_02291</name>
</gene>
<keyword evidence="3 6" id="KW-1133">Transmembrane helix</keyword>
<reference evidence="8 9" key="1">
    <citation type="submission" date="2024-09" db="EMBL/GenBank/DDBJ databases">
        <title>Itraconazole resistance in Madurella fahalii resulting from another homologue of gene encoding cytochrome P450 14-alpha sterol demethylase (CYP51).</title>
        <authorList>
            <person name="Yoshioka I."/>
            <person name="Fahal A.H."/>
            <person name="Kaneko S."/>
            <person name="Yaguchi T."/>
        </authorList>
    </citation>
    <scope>NUCLEOTIDE SEQUENCE [LARGE SCALE GENOMIC DNA]</scope>
    <source>
        <strain evidence="8 9">IFM 68171</strain>
    </source>
</reference>
<keyword evidence="4 6" id="KW-0472">Membrane</keyword>
<sequence length="312" mass="34378">MSTVSGPAAETQSKRAAIIAISVAFPTLSSLVVSLRLYTRLRILGVTGSDDWVIVAALLLAIGASIEIILEANWGLGLHLQAVSPDMLAEQMKELYASIITYNLANNVVKMSFLLQYRRIFGMSSFVADSICHWLFIFVAVWAVVQAILLGISCFPAAAIMSAMADKCLDTMPVWYFSSVLHVVTDFLIFLIPLPCVYRMSLPKNQKAFVCSIFCLGFFVCIISIIRLCYLRIVFTTEDAPWDNTELTLWSVVELNCGILCASLQTLRPLLSKCLPGITSGSNNNCRVLYHDGGDTALINYSPPTFSRRGHL</sequence>
<feature type="transmembrane region" description="Helical" evidence="6">
    <location>
        <begin position="174"/>
        <end position="197"/>
    </location>
</feature>
<keyword evidence="9" id="KW-1185">Reference proteome</keyword>
<evidence type="ECO:0000256" key="4">
    <source>
        <dbReference type="ARBA" id="ARBA00023136"/>
    </source>
</evidence>
<evidence type="ECO:0000256" key="5">
    <source>
        <dbReference type="ARBA" id="ARBA00038359"/>
    </source>
</evidence>
<evidence type="ECO:0000256" key="1">
    <source>
        <dbReference type="ARBA" id="ARBA00004141"/>
    </source>
</evidence>
<feature type="transmembrane region" description="Helical" evidence="6">
    <location>
        <begin position="209"/>
        <end position="235"/>
    </location>
</feature>
<comment type="subcellular location">
    <subcellularLocation>
        <location evidence="1">Membrane</location>
        <topology evidence="1">Multi-pass membrane protein</topology>
    </subcellularLocation>
</comment>
<dbReference type="InterPro" id="IPR049326">
    <property type="entry name" value="Rhodopsin_dom_fungi"/>
</dbReference>
<comment type="similarity">
    <text evidence="5">Belongs to the SAT4 family.</text>
</comment>
<keyword evidence="2 6" id="KW-0812">Transmembrane</keyword>
<organism evidence="8 9">
    <name type="scientific">Madurella fahalii</name>
    <dbReference type="NCBI Taxonomy" id="1157608"/>
    <lineage>
        <taxon>Eukaryota</taxon>
        <taxon>Fungi</taxon>
        <taxon>Dikarya</taxon>
        <taxon>Ascomycota</taxon>
        <taxon>Pezizomycotina</taxon>
        <taxon>Sordariomycetes</taxon>
        <taxon>Sordariomycetidae</taxon>
        <taxon>Sordariales</taxon>
        <taxon>Sordariales incertae sedis</taxon>
        <taxon>Madurella</taxon>
    </lineage>
</organism>
<proteinExistence type="inferred from homology"/>
<evidence type="ECO:0000259" key="7">
    <source>
        <dbReference type="Pfam" id="PF20684"/>
    </source>
</evidence>
<dbReference type="PANTHER" id="PTHR33048:SF47">
    <property type="entry name" value="INTEGRAL MEMBRANE PROTEIN-RELATED"/>
    <property type="match status" value="1"/>
</dbReference>
<dbReference type="RefSeq" id="XP_070913814.1">
    <property type="nucleotide sequence ID" value="XM_071057713.1"/>
</dbReference>
<dbReference type="InterPro" id="IPR052337">
    <property type="entry name" value="SAT4-like"/>
</dbReference>